<organism evidence="9 10">
    <name type="scientific">Treponema saccharophilum DSM 2985</name>
    <dbReference type="NCBI Taxonomy" id="907348"/>
    <lineage>
        <taxon>Bacteria</taxon>
        <taxon>Pseudomonadati</taxon>
        <taxon>Spirochaetota</taxon>
        <taxon>Spirochaetia</taxon>
        <taxon>Spirochaetales</taxon>
        <taxon>Treponemataceae</taxon>
        <taxon>Treponema</taxon>
    </lineage>
</organism>
<dbReference type="InterPro" id="IPR002195">
    <property type="entry name" value="Dihydroorotase_CS"/>
</dbReference>
<evidence type="ECO:0000256" key="5">
    <source>
        <dbReference type="ARBA" id="ARBA00022801"/>
    </source>
</evidence>
<feature type="domain" description="Dihydroorotase catalytic" evidence="8">
    <location>
        <begin position="64"/>
        <end position="198"/>
    </location>
</feature>
<name>H7EI94_9SPIR</name>
<dbReference type="PROSITE" id="PS00483">
    <property type="entry name" value="DIHYDROOROTASE_2"/>
    <property type="match status" value="1"/>
</dbReference>
<evidence type="ECO:0000256" key="4">
    <source>
        <dbReference type="ARBA" id="ARBA00022723"/>
    </source>
</evidence>
<feature type="domain" description="Amidohydrolase-related" evidence="7">
    <location>
        <begin position="270"/>
        <end position="420"/>
    </location>
</feature>
<dbReference type="PATRIC" id="fig|907348.3.peg.534"/>
<evidence type="ECO:0000259" key="8">
    <source>
        <dbReference type="Pfam" id="PF12890"/>
    </source>
</evidence>
<accession>H7EI94</accession>
<dbReference type="OrthoDB" id="9765462at2"/>
<evidence type="ECO:0000259" key="7">
    <source>
        <dbReference type="Pfam" id="PF01979"/>
    </source>
</evidence>
<dbReference type="Proteomes" id="UP000003571">
    <property type="component" value="Unassembled WGS sequence"/>
</dbReference>
<keyword evidence="5" id="KW-0378">Hydrolase</keyword>
<comment type="similarity">
    <text evidence="3">Belongs to the metallo-dependent hydrolases superfamily. DHOase family. Class I DHOase subfamily.</text>
</comment>
<evidence type="ECO:0000313" key="10">
    <source>
        <dbReference type="Proteomes" id="UP000003571"/>
    </source>
</evidence>
<reference evidence="9 10" key="1">
    <citation type="submission" date="2011-09" db="EMBL/GenBank/DDBJ databases">
        <title>The draft genome of Treponema saccharophilum DSM 2985.</title>
        <authorList>
            <consortium name="US DOE Joint Genome Institute (JGI-PGF)"/>
            <person name="Lucas S."/>
            <person name="Copeland A."/>
            <person name="Lapidus A."/>
            <person name="Glavina del Rio T."/>
            <person name="Dalin E."/>
            <person name="Tice H."/>
            <person name="Bruce D."/>
            <person name="Goodwin L."/>
            <person name="Pitluck S."/>
            <person name="Peters L."/>
            <person name="Kyrpides N."/>
            <person name="Mavromatis K."/>
            <person name="Ivanova N."/>
            <person name="Markowitz V."/>
            <person name="Cheng J.-F."/>
            <person name="Hugenholtz P."/>
            <person name="Woyke T."/>
            <person name="Wu D."/>
            <person name="Gronow S."/>
            <person name="Wellnitz S."/>
            <person name="Brambilla E."/>
            <person name="Klenk H.-P."/>
            <person name="Eisen J.A."/>
        </authorList>
    </citation>
    <scope>NUCLEOTIDE SEQUENCE [LARGE SCALE GENOMIC DNA]</scope>
    <source>
        <strain evidence="9 10">DSM 2985</strain>
    </source>
</reference>
<evidence type="ECO:0000256" key="6">
    <source>
        <dbReference type="ARBA" id="ARBA00022975"/>
    </source>
</evidence>
<dbReference type="InterPro" id="IPR024403">
    <property type="entry name" value="DHOase_cat"/>
</dbReference>
<dbReference type="GO" id="GO:0006221">
    <property type="term" value="P:pyrimidine nucleotide biosynthetic process"/>
    <property type="evidence" value="ECO:0007669"/>
    <property type="project" value="UniProtKB-KW"/>
</dbReference>
<dbReference type="PANTHER" id="PTHR43668">
    <property type="entry name" value="ALLANTOINASE"/>
    <property type="match status" value="1"/>
</dbReference>
<dbReference type="Gene3D" id="2.30.40.10">
    <property type="entry name" value="Urease, subunit C, domain 1"/>
    <property type="match status" value="1"/>
</dbReference>
<keyword evidence="6" id="KW-0665">Pyrimidine biosynthesis</keyword>
<dbReference type="GO" id="GO:0005737">
    <property type="term" value="C:cytoplasm"/>
    <property type="evidence" value="ECO:0007669"/>
    <property type="project" value="TreeGrafter"/>
</dbReference>
<proteinExistence type="inferred from homology"/>
<dbReference type="InterPro" id="IPR011059">
    <property type="entry name" value="Metal-dep_hydrolase_composite"/>
</dbReference>
<comment type="cofactor">
    <cofactor evidence="1">
        <name>Zn(2+)</name>
        <dbReference type="ChEBI" id="CHEBI:29105"/>
    </cofactor>
</comment>
<dbReference type="GO" id="GO:0046872">
    <property type="term" value="F:metal ion binding"/>
    <property type="evidence" value="ECO:0007669"/>
    <property type="project" value="UniProtKB-KW"/>
</dbReference>
<dbReference type="GO" id="GO:0004151">
    <property type="term" value="F:dihydroorotase activity"/>
    <property type="evidence" value="ECO:0007669"/>
    <property type="project" value="InterPro"/>
</dbReference>
<dbReference type="EMBL" id="AGRW01000035">
    <property type="protein sequence ID" value="EIC02664.1"/>
    <property type="molecule type" value="Genomic_DNA"/>
</dbReference>
<comment type="function">
    <text evidence="2">Catalyzes the reversible cyclization of carbamoyl aspartate to dihydroorotate.</text>
</comment>
<dbReference type="Pfam" id="PF01979">
    <property type="entry name" value="Amidohydro_1"/>
    <property type="match status" value="1"/>
</dbReference>
<dbReference type="SUPFAM" id="SSF51556">
    <property type="entry name" value="Metallo-dependent hydrolases"/>
    <property type="match status" value="1"/>
</dbReference>
<dbReference type="InterPro" id="IPR050138">
    <property type="entry name" value="DHOase/Allantoinase_Hydrolase"/>
</dbReference>
<dbReference type="GO" id="GO:0004038">
    <property type="term" value="F:allantoinase activity"/>
    <property type="evidence" value="ECO:0007669"/>
    <property type="project" value="TreeGrafter"/>
</dbReference>
<sequence>MDAVIYNARLVDADIDSEGAVFCRDGIICSVHMGSFRRRSDAEKLAAVVGIPRGNFIDAEGLALMPSFVDMHAHFRYPGQTQKEDIDSALAAAENGGFGTLVLMPNTNPVVSSSSLAKSIMKECSEKSRATVFQTVSITKDFGGTDTSAIDDLSRDEFPVISEDGHDVASAAVMLEAMEKAGKKGIVVACHCEDVELAKAARPFRQAALRLMADNGIPAGIFDEIPGSVPESVVSEIDGNLSRANSLLALAEDAATERNLEIGALAHCHVHICHCSTKTSMDAVRNAKARGIDCSVEVTPHHLSLVGTEEPNIRALVNPPLRSVEDRRALIEALRDGTADCIGTDHAPHTMEDKAAGSPGFTGLETAFAACHTVLCAEEGFSLSRLSELMSANPAAILGLKSGRLRPGFAASFSLVDTREEWIVRAAEFKSKGKSTPLEGKKLVGRVKRMIYC</sequence>
<dbReference type="Pfam" id="PF12890">
    <property type="entry name" value="DHOase"/>
    <property type="match status" value="1"/>
</dbReference>
<gene>
    <name evidence="9" type="ORF">TresaDRAFT_2513</name>
</gene>
<dbReference type="InterPro" id="IPR006680">
    <property type="entry name" value="Amidohydro-rel"/>
</dbReference>
<protein>
    <submittedName>
        <fullName evidence="9">Dihydroorotase, multifunctional complex type</fullName>
    </submittedName>
</protein>
<evidence type="ECO:0000256" key="2">
    <source>
        <dbReference type="ARBA" id="ARBA00002368"/>
    </source>
</evidence>
<comment type="caution">
    <text evidence="9">The sequence shown here is derived from an EMBL/GenBank/DDBJ whole genome shotgun (WGS) entry which is preliminary data.</text>
</comment>
<dbReference type="PANTHER" id="PTHR43668:SF2">
    <property type="entry name" value="ALLANTOINASE"/>
    <property type="match status" value="1"/>
</dbReference>
<dbReference type="Gene3D" id="3.20.20.140">
    <property type="entry name" value="Metal-dependent hydrolases"/>
    <property type="match status" value="2"/>
</dbReference>
<keyword evidence="4" id="KW-0479">Metal-binding</keyword>
<dbReference type="PROSITE" id="PS00482">
    <property type="entry name" value="DIHYDROOROTASE_1"/>
    <property type="match status" value="1"/>
</dbReference>
<dbReference type="eggNOG" id="COG0044">
    <property type="taxonomic scope" value="Bacteria"/>
</dbReference>
<evidence type="ECO:0000256" key="3">
    <source>
        <dbReference type="ARBA" id="ARBA00010286"/>
    </source>
</evidence>
<dbReference type="GO" id="GO:0006145">
    <property type="term" value="P:purine nucleobase catabolic process"/>
    <property type="evidence" value="ECO:0007669"/>
    <property type="project" value="TreeGrafter"/>
</dbReference>
<dbReference type="CDD" id="cd01317">
    <property type="entry name" value="DHOase_IIa"/>
    <property type="match status" value="1"/>
</dbReference>
<dbReference type="RefSeq" id="WP_002702606.1">
    <property type="nucleotide sequence ID" value="NZ_AGRW01000035.1"/>
</dbReference>
<dbReference type="InterPro" id="IPR032466">
    <property type="entry name" value="Metal_Hydrolase"/>
</dbReference>
<dbReference type="SUPFAM" id="SSF51338">
    <property type="entry name" value="Composite domain of metallo-dependent hydrolases"/>
    <property type="match status" value="1"/>
</dbReference>
<evidence type="ECO:0000313" key="9">
    <source>
        <dbReference type="EMBL" id="EIC02664.1"/>
    </source>
</evidence>
<keyword evidence="10" id="KW-1185">Reference proteome</keyword>
<dbReference type="STRING" id="907348.TresaDRAFT_2513"/>
<dbReference type="InterPro" id="IPR004722">
    <property type="entry name" value="DHOase"/>
</dbReference>
<dbReference type="AlphaFoldDB" id="H7EI94"/>
<evidence type="ECO:0000256" key="1">
    <source>
        <dbReference type="ARBA" id="ARBA00001947"/>
    </source>
</evidence>